<dbReference type="OrthoDB" id="1907632at2"/>
<dbReference type="AlphaFoldDB" id="A0A1M6W8E8"/>
<dbReference type="InterPro" id="IPR000073">
    <property type="entry name" value="AB_hydrolase_1"/>
</dbReference>
<dbReference type="RefSeq" id="WP_073278244.1">
    <property type="nucleotide sequence ID" value="NZ_FRAC01000019.1"/>
</dbReference>
<keyword evidence="3" id="KW-1185">Reference proteome</keyword>
<proteinExistence type="predicted"/>
<gene>
    <name evidence="2" type="ORF">SAMN02745136_03615</name>
</gene>
<evidence type="ECO:0000259" key="1">
    <source>
        <dbReference type="Pfam" id="PF00561"/>
    </source>
</evidence>
<dbReference type="InterPro" id="IPR029058">
    <property type="entry name" value="AB_hydrolase_fold"/>
</dbReference>
<protein>
    <recommendedName>
        <fullName evidence="1">AB hydrolase-1 domain-containing protein</fullName>
    </recommendedName>
</protein>
<sequence length="255" mass="29368">MKVYEFGKEENPAIMLLPGTCSHWKNNFSQVIDLLSEDFYVLCVSYDGFDETEETEFPDMIMETIKIEDYIRQKFQGRIHAIYGCSLGGSFVGLLTQRKRIHMNHGILGSSDLDQASKQVAALQAKLMIPFFYKMVHTGKVPEALRKHLLKNGGEEYVKNGLRMLGIGGVNMAFVTKKSMKNQFYSDLTTQLDDNIQVPGTIIHCFYAARMGEKYRDRYQQHFVHPHIIEHKLLHEELLVSRPEVWVENVRSCIS</sequence>
<dbReference type="SUPFAM" id="SSF53474">
    <property type="entry name" value="alpha/beta-Hydrolases"/>
    <property type="match status" value="1"/>
</dbReference>
<dbReference type="Gene3D" id="3.40.50.1820">
    <property type="entry name" value="alpha/beta hydrolase"/>
    <property type="match status" value="1"/>
</dbReference>
<feature type="domain" description="AB hydrolase-1" evidence="1">
    <location>
        <begin position="12"/>
        <end position="126"/>
    </location>
</feature>
<organism evidence="2 3">
    <name type="scientific">Anaerocolumna jejuensis DSM 15929</name>
    <dbReference type="NCBI Taxonomy" id="1121322"/>
    <lineage>
        <taxon>Bacteria</taxon>
        <taxon>Bacillati</taxon>
        <taxon>Bacillota</taxon>
        <taxon>Clostridia</taxon>
        <taxon>Lachnospirales</taxon>
        <taxon>Lachnospiraceae</taxon>
        <taxon>Anaerocolumna</taxon>
    </lineage>
</organism>
<evidence type="ECO:0000313" key="2">
    <source>
        <dbReference type="EMBL" id="SHK89766.1"/>
    </source>
</evidence>
<dbReference type="Proteomes" id="UP000184386">
    <property type="component" value="Unassembled WGS sequence"/>
</dbReference>
<dbReference type="EMBL" id="FRAC01000019">
    <property type="protein sequence ID" value="SHK89766.1"/>
    <property type="molecule type" value="Genomic_DNA"/>
</dbReference>
<evidence type="ECO:0000313" key="3">
    <source>
        <dbReference type="Proteomes" id="UP000184386"/>
    </source>
</evidence>
<dbReference type="STRING" id="1121322.SAMN02745136_03615"/>
<reference evidence="2 3" key="1">
    <citation type="submission" date="2016-11" db="EMBL/GenBank/DDBJ databases">
        <authorList>
            <person name="Jaros S."/>
            <person name="Januszkiewicz K."/>
            <person name="Wedrychowicz H."/>
        </authorList>
    </citation>
    <scope>NUCLEOTIDE SEQUENCE [LARGE SCALE GENOMIC DNA]</scope>
    <source>
        <strain evidence="2 3">DSM 15929</strain>
    </source>
</reference>
<dbReference type="Pfam" id="PF00561">
    <property type="entry name" value="Abhydrolase_1"/>
    <property type="match status" value="1"/>
</dbReference>
<accession>A0A1M6W8E8</accession>
<name>A0A1M6W8E8_9FIRM</name>